<organism evidence="2 3">
    <name type="scientific">Tardiphaga robiniae</name>
    <dbReference type="NCBI Taxonomy" id="943830"/>
    <lineage>
        <taxon>Bacteria</taxon>
        <taxon>Pseudomonadati</taxon>
        <taxon>Pseudomonadota</taxon>
        <taxon>Alphaproteobacteria</taxon>
        <taxon>Hyphomicrobiales</taxon>
        <taxon>Nitrobacteraceae</taxon>
        <taxon>Tardiphaga</taxon>
    </lineage>
</organism>
<dbReference type="GO" id="GO:0005737">
    <property type="term" value="C:cytoplasm"/>
    <property type="evidence" value="ECO:0007669"/>
    <property type="project" value="TreeGrafter"/>
</dbReference>
<dbReference type="Pfam" id="PF00149">
    <property type="entry name" value="Metallophos"/>
    <property type="match status" value="1"/>
</dbReference>
<comment type="caution">
    <text evidence="2">The sequence shown here is derived from an EMBL/GenBank/DDBJ whole genome shotgun (WGS) entry which is preliminary data.</text>
</comment>
<dbReference type="InterPro" id="IPR050126">
    <property type="entry name" value="Ap4A_hydrolase"/>
</dbReference>
<dbReference type="GO" id="GO:0110154">
    <property type="term" value="P:RNA decapping"/>
    <property type="evidence" value="ECO:0007669"/>
    <property type="project" value="TreeGrafter"/>
</dbReference>
<dbReference type="InterPro" id="IPR029052">
    <property type="entry name" value="Metallo-depent_PP-like"/>
</dbReference>
<dbReference type="GO" id="GO:0016791">
    <property type="term" value="F:phosphatase activity"/>
    <property type="evidence" value="ECO:0007669"/>
    <property type="project" value="TreeGrafter"/>
</dbReference>
<dbReference type="InterPro" id="IPR004843">
    <property type="entry name" value="Calcineurin-like_PHP"/>
</dbReference>
<keyword evidence="3" id="KW-1185">Reference proteome</keyword>
<reference evidence="2 3" key="1">
    <citation type="submission" date="2016-03" db="EMBL/GenBank/DDBJ databases">
        <title>Microsymbionts genomes from the relict species Vavilovia formosa (Stev.) Fed.</title>
        <authorList>
            <person name="Kopat V."/>
            <person name="Chirak E."/>
            <person name="Kimeklis A."/>
            <person name="Andronov E."/>
        </authorList>
    </citation>
    <scope>NUCLEOTIDE SEQUENCE [LARGE SCALE GENOMIC DNA]</scope>
    <source>
        <strain evidence="2 3">Vaf07</strain>
    </source>
</reference>
<dbReference type="STRING" id="943830.A4A58_18850"/>
<dbReference type="SUPFAM" id="SSF56300">
    <property type="entry name" value="Metallo-dependent phosphatases"/>
    <property type="match status" value="1"/>
</dbReference>
<proteinExistence type="predicted"/>
<dbReference type="PANTHER" id="PTHR42850:SF4">
    <property type="entry name" value="ZINC-DEPENDENT ENDOPOLYPHOSPHATASE"/>
    <property type="match status" value="1"/>
</dbReference>
<evidence type="ECO:0000313" key="3">
    <source>
        <dbReference type="Proteomes" id="UP000076574"/>
    </source>
</evidence>
<protein>
    <submittedName>
        <fullName evidence="2">Metallophosphoesterase</fullName>
    </submittedName>
</protein>
<sequence length="242" mass="26856">MPRSPSRSSSNKAALPPDTRIYAIGDIHGRADLLQETIARIDEDIQRRPITYAAEVYIGDYIDRGADSKGVIDLLAVRMVHNHAICLRGNHEAIMEDFLEDASVLEHWRQLGGLQTLASYGVSPSRTATASDVQNAFHAAFPPAHGAFLRCLRNNIRCGDFLFVHAGIRPNVPLSSQDPHDLMWIRDEFLDSKRDHGVYVVHGHTPVPHADIRDNRVNIDTGAWRSGILTCIAIEGTEILVL</sequence>
<accession>A0A163X217</accession>
<evidence type="ECO:0000313" key="2">
    <source>
        <dbReference type="EMBL" id="KZD20307.1"/>
    </source>
</evidence>
<dbReference type="GO" id="GO:0008803">
    <property type="term" value="F:bis(5'-nucleosyl)-tetraphosphatase (symmetrical) activity"/>
    <property type="evidence" value="ECO:0007669"/>
    <property type="project" value="TreeGrafter"/>
</dbReference>
<evidence type="ECO:0000259" key="1">
    <source>
        <dbReference type="Pfam" id="PF00149"/>
    </source>
</evidence>
<dbReference type="RefSeq" id="WP_068738577.1">
    <property type="nucleotide sequence ID" value="NZ_LVYV01000056.1"/>
</dbReference>
<gene>
    <name evidence="2" type="ORF">A4A58_18850</name>
</gene>
<feature type="domain" description="Calcineurin-like phosphoesterase" evidence="1">
    <location>
        <begin position="20"/>
        <end position="208"/>
    </location>
</feature>
<dbReference type="AlphaFoldDB" id="A0A163X217"/>
<dbReference type="Proteomes" id="UP000076574">
    <property type="component" value="Unassembled WGS sequence"/>
</dbReference>
<dbReference type="PANTHER" id="PTHR42850">
    <property type="entry name" value="METALLOPHOSPHOESTERASE"/>
    <property type="match status" value="1"/>
</dbReference>
<name>A0A163X217_9BRAD</name>
<dbReference type="OrthoDB" id="9807890at2"/>
<dbReference type="EMBL" id="LVYV01000056">
    <property type="protein sequence ID" value="KZD20307.1"/>
    <property type="molecule type" value="Genomic_DNA"/>
</dbReference>
<dbReference type="Gene3D" id="3.60.21.10">
    <property type="match status" value="1"/>
</dbReference>